<feature type="transmembrane region" description="Helical" evidence="1">
    <location>
        <begin position="56"/>
        <end position="79"/>
    </location>
</feature>
<accession>A0A1M4EPI7</accession>
<dbReference type="RefSeq" id="WP_225269088.1">
    <property type="nucleotide sequence ID" value="NZ_CP084058.1"/>
</dbReference>
<feature type="transmembrane region" description="Helical" evidence="1">
    <location>
        <begin position="345"/>
        <end position="365"/>
    </location>
</feature>
<feature type="transmembrane region" description="Helical" evidence="1">
    <location>
        <begin position="91"/>
        <end position="109"/>
    </location>
</feature>
<gene>
    <name evidence="2" type="ORF">BN4615_P10019</name>
</gene>
<keyword evidence="1" id="KW-1133">Transmembrane helix</keyword>
<protein>
    <submittedName>
        <fullName evidence="2">Uncharacterized protein</fullName>
    </submittedName>
</protein>
<keyword evidence="1" id="KW-0472">Membrane</keyword>
<organism evidence="2">
    <name type="scientific">Nonomuraea gerenzanensis</name>
    <dbReference type="NCBI Taxonomy" id="93944"/>
    <lineage>
        <taxon>Bacteria</taxon>
        <taxon>Bacillati</taxon>
        <taxon>Actinomycetota</taxon>
        <taxon>Actinomycetes</taxon>
        <taxon>Streptosporangiales</taxon>
        <taxon>Streptosporangiaceae</taxon>
        <taxon>Nonomuraea</taxon>
    </lineage>
</organism>
<feature type="transmembrane region" description="Helical" evidence="1">
    <location>
        <begin position="150"/>
        <end position="168"/>
    </location>
</feature>
<dbReference type="AlphaFoldDB" id="A0A1M4EPI7"/>
<evidence type="ECO:0000313" key="2">
    <source>
        <dbReference type="EMBL" id="SBP00503.1"/>
    </source>
</evidence>
<keyword evidence="1" id="KW-0812">Transmembrane</keyword>
<name>A0A1M4EPI7_9ACTN</name>
<evidence type="ECO:0000256" key="1">
    <source>
        <dbReference type="SAM" id="Phobius"/>
    </source>
</evidence>
<feature type="transmembrane region" description="Helical" evidence="1">
    <location>
        <begin position="233"/>
        <end position="256"/>
    </location>
</feature>
<reference evidence="2" key="1">
    <citation type="submission" date="2016-04" db="EMBL/GenBank/DDBJ databases">
        <authorList>
            <person name="Evans L.H."/>
            <person name="Alamgir A."/>
            <person name="Owens N."/>
            <person name="Weber N.D."/>
            <person name="Virtaneva K."/>
            <person name="Barbian K."/>
            <person name="Babar A."/>
            <person name="Rosenke K."/>
        </authorList>
    </citation>
    <scope>NUCLEOTIDE SEQUENCE</scope>
    <source>
        <strain evidence="2">Nono1</strain>
    </source>
</reference>
<sequence>MSSEPLERPIIADRTGGHDSSYTDQLFDVLESGYRRVFIVWLSRCLAARAAKTNRLAAAISVLLVATWPYVVDLLLLVVAPSQALRGGQELMWTGSVTLTALLMLAFAWSSWSYAKRLVIPLGQLLGDSPQRDELIGWLRRRMRFGWQSLSSLGGVAIACALVLFTSLQSASSMDSTVALYVHAGWSGLLGGNALYWLVTFADLPLRIRYFSGLRFSWIDPARTPAMVHLCRCYALVAAAMGVGLIGTELTGIILARQNPGMALSLFIISFPVVGAGIALYVGVQPYVTLARMVRRHLDDILLPLLESDTHPRDSWVRFNNSEEQLKAYSYYSSLRALPIKTASILQYVAGILASLIVFLFQQSLS</sequence>
<feature type="transmembrane region" description="Helical" evidence="1">
    <location>
        <begin position="180"/>
        <end position="199"/>
    </location>
</feature>
<dbReference type="EMBL" id="LT559118">
    <property type="protein sequence ID" value="SBP00503.1"/>
    <property type="molecule type" value="Genomic_DNA"/>
</dbReference>
<proteinExistence type="predicted"/>
<feature type="transmembrane region" description="Helical" evidence="1">
    <location>
        <begin position="262"/>
        <end position="284"/>
    </location>
</feature>